<organism evidence="3 4">
    <name type="scientific">Fundidesulfovibrio magnetotacticus</name>
    <dbReference type="NCBI Taxonomy" id="2730080"/>
    <lineage>
        <taxon>Bacteria</taxon>
        <taxon>Pseudomonadati</taxon>
        <taxon>Thermodesulfobacteriota</taxon>
        <taxon>Desulfovibrionia</taxon>
        <taxon>Desulfovibrionales</taxon>
        <taxon>Desulfovibrionaceae</taxon>
        <taxon>Fundidesulfovibrio</taxon>
    </lineage>
</organism>
<dbReference type="GO" id="GO:0016787">
    <property type="term" value="F:hydrolase activity"/>
    <property type="evidence" value="ECO:0007669"/>
    <property type="project" value="InterPro"/>
</dbReference>
<dbReference type="InterPro" id="IPR006680">
    <property type="entry name" value="Amidohydro-rel"/>
</dbReference>
<dbReference type="EMBL" id="BLTE01000006">
    <property type="protein sequence ID" value="GFK93776.1"/>
    <property type="molecule type" value="Genomic_DNA"/>
</dbReference>
<keyword evidence="1" id="KW-0456">Lyase</keyword>
<dbReference type="PANTHER" id="PTHR21240:SF28">
    <property type="entry name" value="ISO-OROTATE DECARBOXYLASE (EUROFUNG)"/>
    <property type="match status" value="1"/>
</dbReference>
<evidence type="ECO:0000256" key="1">
    <source>
        <dbReference type="ARBA" id="ARBA00023239"/>
    </source>
</evidence>
<dbReference type="PANTHER" id="PTHR21240">
    <property type="entry name" value="2-AMINO-3-CARBOXYLMUCONATE-6-SEMIALDEHYDE DECARBOXYLASE"/>
    <property type="match status" value="1"/>
</dbReference>
<dbReference type="GO" id="GO:0019748">
    <property type="term" value="P:secondary metabolic process"/>
    <property type="evidence" value="ECO:0007669"/>
    <property type="project" value="TreeGrafter"/>
</dbReference>
<comment type="caution">
    <text evidence="3">The sequence shown here is derived from an EMBL/GenBank/DDBJ whole genome shotgun (WGS) entry which is preliminary data.</text>
</comment>
<evidence type="ECO:0000313" key="3">
    <source>
        <dbReference type="EMBL" id="GFK93776.1"/>
    </source>
</evidence>
<name>A0A6V8LVD0_9BACT</name>
<dbReference type="RefSeq" id="WP_173083156.1">
    <property type="nucleotide sequence ID" value="NZ_BLTE01000006.1"/>
</dbReference>
<dbReference type="InterPro" id="IPR032466">
    <property type="entry name" value="Metal_Hydrolase"/>
</dbReference>
<dbReference type="Proteomes" id="UP000494245">
    <property type="component" value="Unassembled WGS sequence"/>
</dbReference>
<dbReference type="AlphaFoldDB" id="A0A6V8LVD0"/>
<dbReference type="Pfam" id="PF04909">
    <property type="entry name" value="Amidohydro_2"/>
    <property type="match status" value="1"/>
</dbReference>
<dbReference type="GO" id="GO:0016831">
    <property type="term" value="F:carboxy-lyase activity"/>
    <property type="evidence" value="ECO:0007669"/>
    <property type="project" value="InterPro"/>
</dbReference>
<accession>A0A6V8LVD0</accession>
<proteinExistence type="predicted"/>
<reference evidence="3 4" key="1">
    <citation type="submission" date="2020-04" db="EMBL/GenBank/DDBJ databases">
        <authorList>
            <consortium name="Desulfovibrio sp. FSS-1 genome sequencing consortium"/>
            <person name="Shimoshige H."/>
            <person name="Kobayashi H."/>
            <person name="Maekawa T."/>
        </authorList>
    </citation>
    <scope>NUCLEOTIDE SEQUENCE [LARGE SCALE GENOMIC DNA]</scope>
    <source>
        <strain evidence="3 4">SIID29052-01</strain>
    </source>
</reference>
<dbReference type="Gene3D" id="3.20.20.140">
    <property type="entry name" value="Metal-dependent hydrolases"/>
    <property type="match status" value="1"/>
</dbReference>
<reference evidence="3 4" key="2">
    <citation type="submission" date="2020-05" db="EMBL/GenBank/DDBJ databases">
        <title>Draft genome sequence of Desulfovibrio sp. strainFSS-1.</title>
        <authorList>
            <person name="Shimoshige H."/>
            <person name="Kobayashi H."/>
            <person name="Maekawa T."/>
        </authorList>
    </citation>
    <scope>NUCLEOTIDE SEQUENCE [LARGE SCALE GENOMIC DNA]</scope>
    <source>
        <strain evidence="3 4">SIID29052-01</strain>
    </source>
</reference>
<keyword evidence="4" id="KW-1185">Reference proteome</keyword>
<evidence type="ECO:0000313" key="4">
    <source>
        <dbReference type="Proteomes" id="UP000494245"/>
    </source>
</evidence>
<dbReference type="GO" id="GO:0005737">
    <property type="term" value="C:cytoplasm"/>
    <property type="evidence" value="ECO:0007669"/>
    <property type="project" value="TreeGrafter"/>
</dbReference>
<evidence type="ECO:0000259" key="2">
    <source>
        <dbReference type="Pfam" id="PF04909"/>
    </source>
</evidence>
<protein>
    <recommendedName>
        <fullName evidence="2">Amidohydrolase-related domain-containing protein</fullName>
    </recommendedName>
</protein>
<gene>
    <name evidence="3" type="ORF">NNJEOMEG_01610</name>
</gene>
<dbReference type="InterPro" id="IPR032465">
    <property type="entry name" value="ACMSD"/>
</dbReference>
<feature type="domain" description="Amidohydrolase-related" evidence="2">
    <location>
        <begin position="58"/>
        <end position="251"/>
    </location>
</feature>
<sequence>MTLDIHTHAFHPKIAQKVLVQLESHYGIRPVGTGEAGDLLERLDRAGLDRAAVHAAATAPAQVIPANNWAIEMARTMPRLIPFGTMHPGFPGYEDELDRLERAGIQGIKIHADFQGFRLDDPALRPILEAMRGRFTAMFHVGDRLPPHQNPSCPAKLAAIHRDFPGLTVIAAHLGGYLHWVEALEHLAGSEVYVDTSSTLPFIDDALLAAILDRHPAERVLFGSDYPLFDPGEEIAALQARLRLSDARLELLLGAGESLFRPFDKQAPAS</sequence>
<dbReference type="SUPFAM" id="SSF51556">
    <property type="entry name" value="Metallo-dependent hydrolases"/>
    <property type="match status" value="1"/>
</dbReference>